<evidence type="ECO:0000313" key="10">
    <source>
        <dbReference type="EMBL" id="OON35675.1"/>
    </source>
</evidence>
<dbReference type="EMBL" id="MRUL01000027">
    <property type="protein sequence ID" value="OON35675.1"/>
    <property type="molecule type" value="Genomic_DNA"/>
</dbReference>
<organism evidence="10 11">
    <name type="scientific">Izhakiella australiensis</name>
    <dbReference type="NCBI Taxonomy" id="1926881"/>
    <lineage>
        <taxon>Bacteria</taxon>
        <taxon>Pseudomonadati</taxon>
        <taxon>Pseudomonadota</taxon>
        <taxon>Gammaproteobacteria</taxon>
        <taxon>Enterobacterales</taxon>
        <taxon>Erwiniaceae</taxon>
        <taxon>Izhakiella</taxon>
    </lineage>
</organism>
<dbReference type="Pfam" id="PF01975">
    <property type="entry name" value="SurE"/>
    <property type="match status" value="1"/>
</dbReference>
<dbReference type="InterPro" id="IPR002828">
    <property type="entry name" value="SurE-like_Pase/nucleotidase"/>
</dbReference>
<dbReference type="InterPro" id="IPR030048">
    <property type="entry name" value="SurE"/>
</dbReference>
<keyword evidence="8" id="KW-0732">Signal</keyword>
<evidence type="ECO:0000256" key="6">
    <source>
        <dbReference type="ARBA" id="ARBA00022741"/>
    </source>
</evidence>
<dbReference type="EC" id="3.1.3.5" evidence="3"/>
<keyword evidence="6" id="KW-0547">Nucleotide-binding</keyword>
<dbReference type="AlphaFoldDB" id="A0A1S8Y9U0"/>
<keyword evidence="7" id="KW-0378">Hydrolase</keyword>
<evidence type="ECO:0000256" key="1">
    <source>
        <dbReference type="ARBA" id="ARBA00000815"/>
    </source>
</evidence>
<feature type="domain" description="Survival protein SurE-like phosphatase/nucleotidase" evidence="9">
    <location>
        <begin position="27"/>
        <end position="221"/>
    </location>
</feature>
<dbReference type="Proteomes" id="UP000190667">
    <property type="component" value="Unassembled WGS sequence"/>
</dbReference>
<keyword evidence="11" id="KW-1185">Reference proteome</keyword>
<dbReference type="GO" id="GO:0000166">
    <property type="term" value="F:nucleotide binding"/>
    <property type="evidence" value="ECO:0007669"/>
    <property type="project" value="UniProtKB-KW"/>
</dbReference>
<evidence type="ECO:0000256" key="2">
    <source>
        <dbReference type="ARBA" id="ARBA00011062"/>
    </source>
</evidence>
<evidence type="ECO:0000256" key="7">
    <source>
        <dbReference type="ARBA" id="ARBA00022801"/>
    </source>
</evidence>
<evidence type="ECO:0000256" key="3">
    <source>
        <dbReference type="ARBA" id="ARBA00012643"/>
    </source>
</evidence>
<proteinExistence type="inferred from homology"/>
<keyword evidence="4" id="KW-0963">Cytoplasm</keyword>
<dbReference type="STRING" id="1926881.BTJ39_22190"/>
<comment type="caution">
    <text evidence="10">The sequence shown here is derived from an EMBL/GenBank/DDBJ whole genome shotgun (WGS) entry which is preliminary data.</text>
</comment>
<dbReference type="SUPFAM" id="SSF64167">
    <property type="entry name" value="SurE-like"/>
    <property type="match status" value="1"/>
</dbReference>
<dbReference type="GO" id="GO:0008253">
    <property type="term" value="F:5'-nucleotidase activity"/>
    <property type="evidence" value="ECO:0007669"/>
    <property type="project" value="UniProtKB-EC"/>
</dbReference>
<dbReference type="Gene3D" id="3.40.1210.10">
    <property type="entry name" value="Survival protein SurE-like phosphatase/nucleotidase"/>
    <property type="match status" value="1"/>
</dbReference>
<evidence type="ECO:0000259" key="9">
    <source>
        <dbReference type="Pfam" id="PF01975"/>
    </source>
</evidence>
<name>A0A1S8Y9U0_9GAMM</name>
<accession>A0A1S8Y9U0</accession>
<reference evidence="10 11" key="1">
    <citation type="submission" date="2016-12" db="EMBL/GenBank/DDBJ databases">
        <title>Izhakiella australiana sp. nov. of genus Izhakiella isolated from Australian desert.</title>
        <authorList>
            <person name="Ji M."/>
        </authorList>
    </citation>
    <scope>NUCLEOTIDE SEQUENCE [LARGE SCALE GENOMIC DNA]</scope>
    <source>
        <strain evidence="10 11">D4N98</strain>
    </source>
</reference>
<gene>
    <name evidence="10" type="ORF">BTJ39_22190</name>
</gene>
<evidence type="ECO:0000256" key="8">
    <source>
        <dbReference type="SAM" id="SignalP"/>
    </source>
</evidence>
<dbReference type="OrthoDB" id="9780815at2"/>
<sequence length="290" mass="31168">MKKLLITLALAGCFSAGVNAADRPMRILLVNDDGCKSPGTVSLQEKLAAKGYDVWMVAPATNQSGIGSAITFKPNKIFDVKQLVKQRFCFPGTPADSVDFALLGLLKDNPPDLVISGVNDGPNTGAAQMNSGTLSAAARALRYGYPSIAASIGYIMTTEEMKAGWPSTKKYWPESVNYVVTLVDKLHGKWQPGTPVLPGGIGLSINYPALPESAIKGIKYVGNEQHPTPQFSYKILSDGRAQQIMSEASSKKTDSDTDSGWLDKGYITWTVFDGSWNAPEHEGALRKLLP</sequence>
<comment type="similarity">
    <text evidence="2">Belongs to the SurE nucleotidase family.</text>
</comment>
<dbReference type="InterPro" id="IPR036523">
    <property type="entry name" value="SurE-like_sf"/>
</dbReference>
<dbReference type="GO" id="GO:0008254">
    <property type="term" value="F:3'-nucleotidase activity"/>
    <property type="evidence" value="ECO:0007669"/>
    <property type="project" value="TreeGrafter"/>
</dbReference>
<keyword evidence="5" id="KW-0479">Metal-binding</keyword>
<dbReference type="NCBIfam" id="TIGR00087">
    <property type="entry name" value="surE"/>
    <property type="match status" value="1"/>
</dbReference>
<feature type="chain" id="PRO_5013272695" description="5'-nucleotidase" evidence="8">
    <location>
        <begin position="21"/>
        <end position="290"/>
    </location>
</feature>
<evidence type="ECO:0000313" key="11">
    <source>
        <dbReference type="Proteomes" id="UP000190667"/>
    </source>
</evidence>
<evidence type="ECO:0000256" key="5">
    <source>
        <dbReference type="ARBA" id="ARBA00022723"/>
    </source>
</evidence>
<comment type="catalytic activity">
    <reaction evidence="1">
        <text>a ribonucleoside 5'-phosphate + H2O = a ribonucleoside + phosphate</text>
        <dbReference type="Rhea" id="RHEA:12484"/>
        <dbReference type="ChEBI" id="CHEBI:15377"/>
        <dbReference type="ChEBI" id="CHEBI:18254"/>
        <dbReference type="ChEBI" id="CHEBI:43474"/>
        <dbReference type="ChEBI" id="CHEBI:58043"/>
        <dbReference type="EC" id="3.1.3.5"/>
    </reaction>
</comment>
<dbReference type="GO" id="GO:0004309">
    <property type="term" value="F:exopolyphosphatase activity"/>
    <property type="evidence" value="ECO:0007669"/>
    <property type="project" value="TreeGrafter"/>
</dbReference>
<protein>
    <recommendedName>
        <fullName evidence="3">5'-nucleotidase</fullName>
        <ecNumber evidence="3">3.1.3.5</ecNumber>
    </recommendedName>
</protein>
<dbReference type="GO" id="GO:0046872">
    <property type="term" value="F:metal ion binding"/>
    <property type="evidence" value="ECO:0007669"/>
    <property type="project" value="UniProtKB-KW"/>
</dbReference>
<dbReference type="PANTHER" id="PTHR30457">
    <property type="entry name" value="5'-NUCLEOTIDASE SURE"/>
    <property type="match status" value="1"/>
</dbReference>
<evidence type="ECO:0000256" key="4">
    <source>
        <dbReference type="ARBA" id="ARBA00022490"/>
    </source>
</evidence>
<feature type="signal peptide" evidence="8">
    <location>
        <begin position="1"/>
        <end position="20"/>
    </location>
</feature>
<dbReference type="RefSeq" id="WP_078004862.1">
    <property type="nucleotide sequence ID" value="NZ_MRUL01000027.1"/>
</dbReference>
<dbReference type="PANTHER" id="PTHR30457:SF12">
    <property type="entry name" value="5'_3'-NUCLEOTIDASE SURE"/>
    <property type="match status" value="1"/>
</dbReference>